<reference evidence="3" key="1">
    <citation type="submission" date="2021-09" db="EMBL/GenBank/DDBJ databases">
        <authorList>
            <consortium name="Pathogen Informatics"/>
        </authorList>
    </citation>
    <scope>NUCLEOTIDE SEQUENCE</scope>
</reference>
<dbReference type="InterPro" id="IPR046345">
    <property type="entry name" value="TraB_PrgY-like"/>
</dbReference>
<evidence type="ECO:0000256" key="2">
    <source>
        <dbReference type="SAM" id="Phobius"/>
    </source>
</evidence>
<evidence type="ECO:0008006" key="5">
    <source>
        <dbReference type="Google" id="ProtNLM"/>
    </source>
</evidence>
<keyword evidence="4" id="KW-1185">Reference proteome</keyword>
<proteinExistence type="predicted"/>
<organism evidence="3 4">
    <name type="scientific">Cercopithifilaria johnstoni</name>
    <dbReference type="NCBI Taxonomy" id="2874296"/>
    <lineage>
        <taxon>Eukaryota</taxon>
        <taxon>Metazoa</taxon>
        <taxon>Ecdysozoa</taxon>
        <taxon>Nematoda</taxon>
        <taxon>Chromadorea</taxon>
        <taxon>Rhabditida</taxon>
        <taxon>Spirurina</taxon>
        <taxon>Spiruromorpha</taxon>
        <taxon>Filarioidea</taxon>
        <taxon>Onchocercidae</taxon>
        <taxon>Cercopithifilaria</taxon>
    </lineage>
</organism>
<name>A0A8J2M3X9_9BILA</name>
<protein>
    <recommendedName>
        <fullName evidence="5">TraB domain-containing protein</fullName>
    </recommendedName>
</protein>
<dbReference type="AlphaFoldDB" id="A0A8J2M3X9"/>
<dbReference type="Pfam" id="PF01963">
    <property type="entry name" value="TraB_PrgY_gumN"/>
    <property type="match status" value="1"/>
</dbReference>
<dbReference type="PANTHER" id="PTHR21530:SF7">
    <property type="entry name" value="TRAB DOMAIN-CONTAINING PROTEIN"/>
    <property type="match status" value="1"/>
</dbReference>
<evidence type="ECO:0000313" key="4">
    <source>
        <dbReference type="Proteomes" id="UP000746747"/>
    </source>
</evidence>
<dbReference type="OrthoDB" id="48306at2759"/>
<sequence length="463" mass="51935">MSGNCTNADNISPIQNEEQHRLVPERNLDRVVLSRGDAIHSTMECVSDDSEYMEALSTQPKSDVASGMLDQSMVSITDSSSNFADLVSASRVSSENFENNIKGRNEMEQKKRSEQVEQEQKRFGGFMFDRNRHPNPELPMETVTVLNYPFPPTSIPVGDDENEFRKSLADAKVYLIGTAHFSPDSQQDVLKTIASTQPDMVMVELCPSRISILSMDEDTLLEEAKNLNFDKVINTIKQSGAVQGILHVLLLSMSAHMTKVLGMAPGGEFRAAHRGAMDVEMCKLILGDRPIHVTVQRALGSLSFFQKLRLFYHIILSHKTTITQEEVEKCKKSDMLEELLKQMAGEFPLLSKIFVEERDLYMTNALHTLLKKSTFDKRVAWIKTDAAWQPISVVAVVGMGHVPGIISNWNKRIDVGDLLTIPQPTHTEKFIRLTLKAMIIGVVGYVFYQVGSKVVNKVQMLMK</sequence>
<dbReference type="InterPro" id="IPR002816">
    <property type="entry name" value="TraB/PrgY/GumN_fam"/>
</dbReference>
<evidence type="ECO:0000256" key="1">
    <source>
        <dbReference type="SAM" id="MobiDB-lite"/>
    </source>
</evidence>
<dbReference type="PANTHER" id="PTHR21530">
    <property type="entry name" value="PHEROMONE SHUTDOWN PROTEIN"/>
    <property type="match status" value="1"/>
</dbReference>
<gene>
    <name evidence="3" type="ORF">CJOHNSTONI_LOCUS9019</name>
</gene>
<evidence type="ECO:0000313" key="3">
    <source>
        <dbReference type="EMBL" id="CAG9539419.1"/>
    </source>
</evidence>
<keyword evidence="2" id="KW-0812">Transmembrane</keyword>
<feature type="region of interest" description="Disordered" evidence="1">
    <location>
        <begin position="1"/>
        <end position="20"/>
    </location>
</feature>
<accession>A0A8J2M3X9</accession>
<dbReference type="EMBL" id="CAKAEH010001786">
    <property type="protein sequence ID" value="CAG9539419.1"/>
    <property type="molecule type" value="Genomic_DNA"/>
</dbReference>
<feature type="transmembrane region" description="Helical" evidence="2">
    <location>
        <begin position="430"/>
        <end position="448"/>
    </location>
</feature>
<dbReference type="Proteomes" id="UP000746747">
    <property type="component" value="Unassembled WGS sequence"/>
</dbReference>
<feature type="compositionally biased region" description="Polar residues" evidence="1">
    <location>
        <begin position="1"/>
        <end position="16"/>
    </location>
</feature>
<keyword evidence="2" id="KW-0472">Membrane</keyword>
<dbReference type="CDD" id="cd14726">
    <property type="entry name" value="TraB_PrgY-like"/>
    <property type="match status" value="1"/>
</dbReference>
<keyword evidence="2" id="KW-1133">Transmembrane helix</keyword>
<comment type="caution">
    <text evidence="3">The sequence shown here is derived from an EMBL/GenBank/DDBJ whole genome shotgun (WGS) entry which is preliminary data.</text>
</comment>